<evidence type="ECO:0000313" key="1">
    <source>
        <dbReference type="EMBL" id="AUD40317.1"/>
    </source>
</evidence>
<gene>
    <name evidence="1" type="ORF">fgpv_223</name>
</gene>
<name>A0A2H4X2M4_9POXV</name>
<dbReference type="Proteomes" id="UP000235762">
    <property type="component" value="Segment"/>
</dbReference>
<dbReference type="InterPro" id="IPR045408">
    <property type="entry name" value="DUF5890"/>
</dbReference>
<accession>A0A2H4X2M4</accession>
<organism evidence="1 2">
    <name type="scientific">Flamingopox virus FGPVKD09</name>
    <dbReference type="NCBI Taxonomy" id="2059380"/>
    <lineage>
        <taxon>Viruses</taxon>
        <taxon>Varidnaviria</taxon>
        <taxon>Bamfordvirae</taxon>
        <taxon>Nucleocytoviricota</taxon>
        <taxon>Pokkesviricetes</taxon>
        <taxon>Chitovirales</taxon>
        <taxon>Poxviridae</taxon>
        <taxon>Chordopoxvirinae</taxon>
        <taxon>Avipoxvirus</taxon>
    </lineage>
</organism>
<proteinExistence type="predicted"/>
<protein>
    <submittedName>
        <fullName evidence="1">HT motif family protein</fullName>
    </submittedName>
</protein>
<evidence type="ECO:0000313" key="2">
    <source>
        <dbReference type="Proteomes" id="UP000235762"/>
    </source>
</evidence>
<reference evidence="1 2" key="1">
    <citation type="journal article" date="2017" name="BMC Genomics">
        <title>Comparative analysis of avian poxvirus genomes, including a novel poxvirus from lesser flamingos (Phoenicopterus minor), highlights the lack of conservation of the central region.</title>
        <authorList>
            <person name="Carulei O."/>
            <person name="Douglass N."/>
            <person name="Williamson A.L."/>
        </authorList>
    </citation>
    <scope>NUCLEOTIDE SEQUENCE [LARGE SCALE GENOMIC DNA]</scope>
    <source>
        <strain evidence="1">FGPVKD09</strain>
    </source>
</reference>
<sequence length="137" mass="16536">MESSKNILPNNMDWFFWTEISIGEKTTIKNVDQTNIYKVFEYYHKKTNNRFKYNNQLFQVLVIQNDNSGVFDNRITEKSWIESINQEICDKWNEITIMPIVMIPDKLYHIIYRNKIKDIPEYLDILDESKTTMMLPL</sequence>
<keyword evidence="2" id="KW-1185">Reference proteome</keyword>
<dbReference type="EMBL" id="MF678796">
    <property type="protein sequence ID" value="AUD40317.1"/>
    <property type="molecule type" value="Genomic_DNA"/>
</dbReference>
<dbReference type="Pfam" id="PF19240">
    <property type="entry name" value="DUF5890"/>
    <property type="match status" value="1"/>
</dbReference>